<evidence type="ECO:0000313" key="1">
    <source>
        <dbReference type="EMBL" id="KAJ9064279.1"/>
    </source>
</evidence>
<gene>
    <name evidence="1" type="ORF">DSO57_1032230</name>
</gene>
<proteinExistence type="predicted"/>
<keyword evidence="2" id="KW-1185">Reference proteome</keyword>
<organism evidence="1 2">
    <name type="scientific">Entomophthora muscae</name>
    <dbReference type="NCBI Taxonomy" id="34485"/>
    <lineage>
        <taxon>Eukaryota</taxon>
        <taxon>Fungi</taxon>
        <taxon>Fungi incertae sedis</taxon>
        <taxon>Zoopagomycota</taxon>
        <taxon>Entomophthoromycotina</taxon>
        <taxon>Entomophthoromycetes</taxon>
        <taxon>Entomophthorales</taxon>
        <taxon>Entomophthoraceae</taxon>
        <taxon>Entomophthora</taxon>
    </lineage>
</organism>
<comment type="caution">
    <text evidence="1">The sequence shown here is derived from an EMBL/GenBank/DDBJ whole genome shotgun (WGS) entry which is preliminary data.</text>
</comment>
<name>A0ACC2SPE9_9FUNG</name>
<dbReference type="Proteomes" id="UP001165960">
    <property type="component" value="Unassembled WGS sequence"/>
</dbReference>
<evidence type="ECO:0000313" key="2">
    <source>
        <dbReference type="Proteomes" id="UP001165960"/>
    </source>
</evidence>
<accession>A0ACC2SPE9</accession>
<sequence>MLYLRPEATCYEGLNLVTISKLKDNEIQFTTNSGNVCHWAETGEKTPYIPTTQQGDTILHYHQTLGHIRGRVVLGVWGGLISVIGHRVLGLDTVICEDIISIVAEEHMGRGINNYFGGLASDHAEALV</sequence>
<protein>
    <submittedName>
        <fullName evidence="1">Uncharacterized protein</fullName>
    </submittedName>
</protein>
<dbReference type="EMBL" id="QTSX02004500">
    <property type="protein sequence ID" value="KAJ9064279.1"/>
    <property type="molecule type" value="Genomic_DNA"/>
</dbReference>
<reference evidence="1" key="1">
    <citation type="submission" date="2022-04" db="EMBL/GenBank/DDBJ databases">
        <title>Genome of the entomopathogenic fungus Entomophthora muscae.</title>
        <authorList>
            <person name="Elya C."/>
            <person name="Lovett B.R."/>
            <person name="Lee E."/>
            <person name="Macias A.M."/>
            <person name="Hajek A.E."/>
            <person name="De Bivort B.L."/>
            <person name="Kasson M.T."/>
            <person name="De Fine Licht H.H."/>
            <person name="Stajich J.E."/>
        </authorList>
    </citation>
    <scope>NUCLEOTIDE SEQUENCE</scope>
    <source>
        <strain evidence="1">Berkeley</strain>
    </source>
</reference>